<organism evidence="1 2">
    <name type="scientific">Undibacterium danionis</name>
    <dbReference type="NCBI Taxonomy" id="1812100"/>
    <lineage>
        <taxon>Bacteria</taxon>
        <taxon>Pseudomonadati</taxon>
        <taxon>Pseudomonadota</taxon>
        <taxon>Betaproteobacteria</taxon>
        <taxon>Burkholderiales</taxon>
        <taxon>Oxalobacteraceae</taxon>
        <taxon>Undibacterium</taxon>
    </lineage>
</organism>
<dbReference type="Proteomes" id="UP001589844">
    <property type="component" value="Unassembled WGS sequence"/>
</dbReference>
<proteinExistence type="predicted"/>
<dbReference type="RefSeq" id="WP_390213790.1">
    <property type="nucleotide sequence ID" value="NZ_JBHLXJ010000016.1"/>
</dbReference>
<dbReference type="EMBL" id="JBHLXJ010000016">
    <property type="protein sequence ID" value="MFC0351174.1"/>
    <property type="molecule type" value="Genomic_DNA"/>
</dbReference>
<sequence>MKFWIGFFTCLVTLSLVWIQGLTSQLGTATPTSRWVFDAYQLKLKAAEQIATPKVLIVAGSNAMFGIDSKQLSAYWQRPTINLAVNAGLGLDYILAQAKKAARRGDIIILPLEYALYLDDGDANSQIIDYVIGRDPLYWNSLTQYQKTQFILGMAPERWIQGLRQPIDSPVNSGTYGTHHLDNVGDQTFSGREHQQEQDRAAIAIAASPKKAWRYGERALQENGAWERLSQFSKWARQNQLCVIAVPTALLFHKSYKDSIVERRFYESIPDRVRSLDIPYVGKPFDFMYPADHFFDTDHHLQDWARTIHTQRLIKQLRQSQPCSFR</sequence>
<name>A0ABV6IH50_9BURK</name>
<keyword evidence="2" id="KW-1185">Reference proteome</keyword>
<gene>
    <name evidence="1" type="ORF">ACFFJH_15250</name>
</gene>
<evidence type="ECO:0000313" key="1">
    <source>
        <dbReference type="EMBL" id="MFC0351174.1"/>
    </source>
</evidence>
<protein>
    <recommendedName>
        <fullName evidence="3">DUF1574 domain-containing protein</fullName>
    </recommendedName>
</protein>
<comment type="caution">
    <text evidence="1">The sequence shown here is derived from an EMBL/GenBank/DDBJ whole genome shotgun (WGS) entry which is preliminary data.</text>
</comment>
<evidence type="ECO:0000313" key="2">
    <source>
        <dbReference type="Proteomes" id="UP001589844"/>
    </source>
</evidence>
<reference evidence="1 2" key="1">
    <citation type="submission" date="2024-09" db="EMBL/GenBank/DDBJ databases">
        <authorList>
            <person name="Sun Q."/>
            <person name="Mori K."/>
        </authorList>
    </citation>
    <scope>NUCLEOTIDE SEQUENCE [LARGE SCALE GENOMIC DNA]</scope>
    <source>
        <strain evidence="1 2">CCM 8677</strain>
    </source>
</reference>
<accession>A0ABV6IH50</accession>
<evidence type="ECO:0008006" key="3">
    <source>
        <dbReference type="Google" id="ProtNLM"/>
    </source>
</evidence>